<dbReference type="RefSeq" id="WP_179900504.1">
    <property type="nucleotide sequence ID" value="NZ_JACBXV010000075.1"/>
</dbReference>
<sequence>MSPRTAHEMSADPVELLREQEDQARPEQPRRPRRYSATQGVGAGVEVLSNPSSTRVARVAGLARRQSRAKHRRFVVEGPQGVREAVRFAPERVLDVYLTEAAAERHSAIWLEAGDAGLYRHLVSEPVMAAMSSDAQGVLAVVAMGEASGSEALAAAVEGATLVAVLTEAQDPGNAGTIIRAADAAGADAVVLVRGSAEATSPKVVRASAGSLFHLPVVSGVALDDVVEALHGAGLSVLAADGRGGIDLFDSGDLLGRPCAWLLGNEARGVAPEALSRADAVVSIPLYGRAESLNVAAAAAVCLYASARAQRGGAA</sequence>
<evidence type="ECO:0000256" key="3">
    <source>
        <dbReference type="ARBA" id="ARBA00022679"/>
    </source>
</evidence>
<reference evidence="6 7" key="1">
    <citation type="submission" date="2020-07" db="EMBL/GenBank/DDBJ databases">
        <title>MOT database genomes.</title>
        <authorList>
            <person name="Joseph S."/>
            <person name="Aduse-Opoku J."/>
            <person name="Hashim A."/>
            <person name="Wade W."/>
            <person name="Curtis M."/>
        </authorList>
    </citation>
    <scope>NUCLEOTIDE SEQUENCE [LARGE SCALE GENOMIC DNA]</scope>
    <source>
        <strain evidence="6 7">WMus004</strain>
    </source>
</reference>
<dbReference type="GO" id="GO:0003723">
    <property type="term" value="F:RNA binding"/>
    <property type="evidence" value="ECO:0007669"/>
    <property type="project" value="InterPro"/>
</dbReference>
<dbReference type="Gene3D" id="3.40.1280.10">
    <property type="match status" value="1"/>
</dbReference>
<dbReference type="SUPFAM" id="SSF75217">
    <property type="entry name" value="alpha/beta knot"/>
    <property type="match status" value="1"/>
</dbReference>
<keyword evidence="2 6" id="KW-0489">Methyltransferase</keyword>
<dbReference type="PANTHER" id="PTHR43191:SF2">
    <property type="entry name" value="RRNA METHYLTRANSFERASE 3, MITOCHONDRIAL"/>
    <property type="match status" value="1"/>
</dbReference>
<accession>A0A853EM85</accession>
<dbReference type="Proteomes" id="UP000572528">
    <property type="component" value="Unassembled WGS sequence"/>
</dbReference>
<dbReference type="InterPro" id="IPR029028">
    <property type="entry name" value="Alpha/beta_knot_MTases"/>
</dbReference>
<dbReference type="AlphaFoldDB" id="A0A853EM85"/>
<proteinExistence type="inferred from homology"/>
<dbReference type="GO" id="GO:0032259">
    <property type="term" value="P:methylation"/>
    <property type="evidence" value="ECO:0007669"/>
    <property type="project" value="UniProtKB-KW"/>
</dbReference>
<dbReference type="GO" id="GO:0005737">
    <property type="term" value="C:cytoplasm"/>
    <property type="evidence" value="ECO:0007669"/>
    <property type="project" value="UniProtKB-ARBA"/>
</dbReference>
<protein>
    <submittedName>
        <fullName evidence="6">RNA methyltransferase</fullName>
    </submittedName>
</protein>
<evidence type="ECO:0000259" key="5">
    <source>
        <dbReference type="SMART" id="SM00967"/>
    </source>
</evidence>
<dbReference type="InterPro" id="IPR001537">
    <property type="entry name" value="SpoU_MeTrfase"/>
</dbReference>
<evidence type="ECO:0000256" key="2">
    <source>
        <dbReference type="ARBA" id="ARBA00022603"/>
    </source>
</evidence>
<gene>
    <name evidence="6" type="ORF">HZZ05_06710</name>
</gene>
<organism evidence="6 7">
    <name type="scientific">Actinomyces bowdenii</name>
    <dbReference type="NCBI Taxonomy" id="131109"/>
    <lineage>
        <taxon>Bacteria</taxon>
        <taxon>Bacillati</taxon>
        <taxon>Actinomycetota</taxon>
        <taxon>Actinomycetes</taxon>
        <taxon>Actinomycetales</taxon>
        <taxon>Actinomycetaceae</taxon>
        <taxon>Actinomyces</taxon>
    </lineage>
</organism>
<dbReference type="InterPro" id="IPR029064">
    <property type="entry name" value="Ribosomal_eL30-like_sf"/>
</dbReference>
<evidence type="ECO:0000313" key="7">
    <source>
        <dbReference type="Proteomes" id="UP000572528"/>
    </source>
</evidence>
<dbReference type="Gene3D" id="3.30.1330.30">
    <property type="match status" value="1"/>
</dbReference>
<dbReference type="SMART" id="SM00967">
    <property type="entry name" value="SpoU_sub_bind"/>
    <property type="match status" value="1"/>
</dbReference>
<dbReference type="EMBL" id="JACBXV010000075">
    <property type="protein sequence ID" value="NYS69211.1"/>
    <property type="molecule type" value="Genomic_DNA"/>
</dbReference>
<dbReference type="CDD" id="cd18095">
    <property type="entry name" value="SpoU-like_rRNA-MTase"/>
    <property type="match status" value="1"/>
</dbReference>
<dbReference type="PANTHER" id="PTHR43191">
    <property type="entry name" value="RRNA METHYLTRANSFERASE 3"/>
    <property type="match status" value="1"/>
</dbReference>
<dbReference type="InterPro" id="IPR029026">
    <property type="entry name" value="tRNA_m1G_MTases_N"/>
</dbReference>
<dbReference type="InterPro" id="IPR013123">
    <property type="entry name" value="SpoU_subst-bd"/>
</dbReference>
<evidence type="ECO:0000313" key="6">
    <source>
        <dbReference type="EMBL" id="NYS69211.1"/>
    </source>
</evidence>
<evidence type="ECO:0000256" key="4">
    <source>
        <dbReference type="SAM" id="MobiDB-lite"/>
    </source>
</evidence>
<dbReference type="Pfam" id="PF00588">
    <property type="entry name" value="SpoU_methylase"/>
    <property type="match status" value="1"/>
</dbReference>
<dbReference type="GO" id="GO:0008173">
    <property type="term" value="F:RNA methyltransferase activity"/>
    <property type="evidence" value="ECO:0007669"/>
    <property type="project" value="InterPro"/>
</dbReference>
<dbReference type="InterPro" id="IPR051259">
    <property type="entry name" value="rRNA_Methyltransferase"/>
</dbReference>
<evidence type="ECO:0000256" key="1">
    <source>
        <dbReference type="ARBA" id="ARBA00007228"/>
    </source>
</evidence>
<keyword evidence="3 6" id="KW-0808">Transferase</keyword>
<dbReference type="SUPFAM" id="SSF55315">
    <property type="entry name" value="L30e-like"/>
    <property type="match status" value="1"/>
</dbReference>
<feature type="domain" description="RNA 2-O ribose methyltransferase substrate binding" evidence="5">
    <location>
        <begin position="75"/>
        <end position="148"/>
    </location>
</feature>
<feature type="compositionally biased region" description="Basic and acidic residues" evidence="4">
    <location>
        <begin position="1"/>
        <end position="30"/>
    </location>
</feature>
<feature type="region of interest" description="Disordered" evidence="4">
    <location>
        <begin position="1"/>
        <end position="40"/>
    </location>
</feature>
<name>A0A853EM85_9ACTO</name>
<comment type="caution">
    <text evidence="6">The sequence shown here is derived from an EMBL/GenBank/DDBJ whole genome shotgun (WGS) entry which is preliminary data.</text>
</comment>
<dbReference type="GO" id="GO:0006396">
    <property type="term" value="P:RNA processing"/>
    <property type="evidence" value="ECO:0007669"/>
    <property type="project" value="InterPro"/>
</dbReference>
<comment type="similarity">
    <text evidence="1">Belongs to the class IV-like SAM-binding methyltransferase superfamily. RNA methyltransferase TrmH family.</text>
</comment>